<dbReference type="EMBL" id="CAMXCT010000443">
    <property type="protein sequence ID" value="CAI3978867.1"/>
    <property type="molecule type" value="Genomic_DNA"/>
</dbReference>
<reference evidence="2" key="1">
    <citation type="submission" date="2022-10" db="EMBL/GenBank/DDBJ databases">
        <authorList>
            <person name="Chen Y."/>
            <person name="Dougan E. K."/>
            <person name="Chan C."/>
            <person name="Rhodes N."/>
            <person name="Thang M."/>
        </authorList>
    </citation>
    <scope>NUCLEOTIDE SEQUENCE</scope>
</reference>
<evidence type="ECO:0000313" key="3">
    <source>
        <dbReference type="EMBL" id="CAL1132242.1"/>
    </source>
</evidence>
<gene>
    <name evidence="2" type="ORF">C1SCF055_LOCUS6864</name>
</gene>
<dbReference type="Proteomes" id="UP001152797">
    <property type="component" value="Unassembled WGS sequence"/>
</dbReference>
<feature type="compositionally biased region" description="Basic and acidic residues" evidence="1">
    <location>
        <begin position="53"/>
        <end position="63"/>
    </location>
</feature>
<evidence type="ECO:0000256" key="1">
    <source>
        <dbReference type="SAM" id="MobiDB-lite"/>
    </source>
</evidence>
<organism evidence="2">
    <name type="scientific">Cladocopium goreaui</name>
    <dbReference type="NCBI Taxonomy" id="2562237"/>
    <lineage>
        <taxon>Eukaryota</taxon>
        <taxon>Sar</taxon>
        <taxon>Alveolata</taxon>
        <taxon>Dinophyceae</taxon>
        <taxon>Suessiales</taxon>
        <taxon>Symbiodiniaceae</taxon>
        <taxon>Cladocopium</taxon>
    </lineage>
</organism>
<proteinExistence type="predicted"/>
<sequence>MGCGATKPGAVVPEAWEKVVTTKPGADGEAFCVQRVHPINFEQLDDWTPSDANDDKNRDRNGKVPDVAQELAGVSTGSGSFSLPLEMFKELEVRLPIQTWL</sequence>
<evidence type="ECO:0000313" key="4">
    <source>
        <dbReference type="Proteomes" id="UP001152797"/>
    </source>
</evidence>
<dbReference type="AlphaFoldDB" id="A0A9P1BT81"/>
<dbReference type="EMBL" id="CAMXCT030000443">
    <property type="protein sequence ID" value="CAL4766179.1"/>
    <property type="molecule type" value="Genomic_DNA"/>
</dbReference>
<dbReference type="EMBL" id="CAMXCT020000443">
    <property type="protein sequence ID" value="CAL1132242.1"/>
    <property type="molecule type" value="Genomic_DNA"/>
</dbReference>
<accession>A0A9P1BT81</accession>
<evidence type="ECO:0000313" key="2">
    <source>
        <dbReference type="EMBL" id="CAI3978867.1"/>
    </source>
</evidence>
<feature type="region of interest" description="Disordered" evidence="1">
    <location>
        <begin position="44"/>
        <end position="71"/>
    </location>
</feature>
<name>A0A9P1BT81_9DINO</name>
<keyword evidence="4" id="KW-1185">Reference proteome</keyword>
<reference evidence="3" key="2">
    <citation type="submission" date="2024-04" db="EMBL/GenBank/DDBJ databases">
        <authorList>
            <person name="Chen Y."/>
            <person name="Shah S."/>
            <person name="Dougan E. K."/>
            <person name="Thang M."/>
            <person name="Chan C."/>
        </authorList>
    </citation>
    <scope>NUCLEOTIDE SEQUENCE [LARGE SCALE GENOMIC DNA]</scope>
</reference>
<protein>
    <submittedName>
        <fullName evidence="2">Uncharacterized protein</fullName>
    </submittedName>
</protein>
<comment type="caution">
    <text evidence="2">The sequence shown here is derived from an EMBL/GenBank/DDBJ whole genome shotgun (WGS) entry which is preliminary data.</text>
</comment>